<evidence type="ECO:0000259" key="4">
    <source>
        <dbReference type="PROSITE" id="PS00388"/>
    </source>
</evidence>
<feature type="region of interest" description="Disordered" evidence="3">
    <location>
        <begin position="349"/>
        <end position="377"/>
    </location>
</feature>
<dbReference type="eggNOG" id="KOG0184">
    <property type="taxonomic scope" value="Eukaryota"/>
</dbReference>
<name>K1WXK4_MARBU</name>
<reference evidence="5 6" key="1">
    <citation type="journal article" date="2012" name="BMC Genomics">
        <title>Sequencing the genome of Marssonina brunnea reveals fungus-poplar co-evolution.</title>
        <authorList>
            <person name="Zhu S."/>
            <person name="Cao Y.-Z."/>
            <person name="Jiang C."/>
            <person name="Tan B.-Y."/>
            <person name="Wang Z."/>
            <person name="Feng S."/>
            <person name="Zhang L."/>
            <person name="Su X.-H."/>
            <person name="Brejova B."/>
            <person name="Vinar T."/>
            <person name="Xu M."/>
            <person name="Wang M.-X."/>
            <person name="Zhang S.-G."/>
            <person name="Huang M.-R."/>
            <person name="Wu R."/>
            <person name="Zhou Y."/>
        </authorList>
    </citation>
    <scope>NUCLEOTIDE SEQUENCE [LARGE SCALE GENOMIC DNA]</scope>
    <source>
        <strain evidence="5 6">MB_m1</strain>
    </source>
</reference>
<proteinExistence type="inferred from homology"/>
<gene>
    <name evidence="5" type="ORF">MBM_04854</name>
</gene>
<dbReference type="Gene3D" id="3.60.20.10">
    <property type="entry name" value="Glutamine Phosphoribosylpyrophosphate, subunit 1, domain 1"/>
    <property type="match status" value="1"/>
</dbReference>
<protein>
    <submittedName>
        <fullName evidence="5">Proteasome component C1</fullName>
    </submittedName>
</protein>
<dbReference type="Pfam" id="PF10584">
    <property type="entry name" value="Proteasome_A_N"/>
    <property type="match status" value="1"/>
</dbReference>
<dbReference type="CDD" id="cd03751">
    <property type="entry name" value="proteasome_alpha_type_3"/>
    <property type="match status" value="1"/>
</dbReference>
<evidence type="ECO:0000256" key="1">
    <source>
        <dbReference type="ARBA" id="ARBA00022942"/>
    </source>
</evidence>
<organism evidence="5 6">
    <name type="scientific">Marssonina brunnea f. sp. multigermtubi (strain MB_m1)</name>
    <name type="common">Marssonina leaf spot fungus</name>
    <dbReference type="NCBI Taxonomy" id="1072389"/>
    <lineage>
        <taxon>Eukaryota</taxon>
        <taxon>Fungi</taxon>
        <taxon>Dikarya</taxon>
        <taxon>Ascomycota</taxon>
        <taxon>Pezizomycotina</taxon>
        <taxon>Leotiomycetes</taxon>
        <taxon>Helotiales</taxon>
        <taxon>Drepanopezizaceae</taxon>
        <taxon>Drepanopeziza</taxon>
    </lineage>
</organism>
<dbReference type="InterPro" id="IPR000426">
    <property type="entry name" value="Proteasome_asu_N"/>
</dbReference>
<dbReference type="OMA" id="VEPNGAC"/>
<evidence type="ECO:0000313" key="5">
    <source>
        <dbReference type="EMBL" id="EKD17277.1"/>
    </source>
</evidence>
<dbReference type="FunCoup" id="K1WXK4">
    <property type="interactions" value="1196"/>
</dbReference>
<dbReference type="PROSITE" id="PS00388">
    <property type="entry name" value="PROTEASOME_ALPHA_1"/>
    <property type="match status" value="1"/>
</dbReference>
<dbReference type="HOGENOM" id="CLU_035750_0_1_1"/>
<dbReference type="AlphaFoldDB" id="K1WXK4"/>
<feature type="compositionally biased region" description="Basic and acidic residues" evidence="3">
    <location>
        <begin position="366"/>
        <end position="377"/>
    </location>
</feature>
<comment type="similarity">
    <text evidence="2">Belongs to the peptidase T1A family.</text>
</comment>
<evidence type="ECO:0000256" key="2">
    <source>
        <dbReference type="PROSITE-ProRule" id="PRU00808"/>
    </source>
</evidence>
<accession>K1WXK4</accession>
<dbReference type="GO" id="GO:0034515">
    <property type="term" value="C:proteasome storage granule"/>
    <property type="evidence" value="ECO:0007669"/>
    <property type="project" value="EnsemblFungi"/>
</dbReference>
<dbReference type="GO" id="GO:0019773">
    <property type="term" value="C:proteasome core complex, alpha-subunit complex"/>
    <property type="evidence" value="ECO:0007669"/>
    <property type="project" value="UniProtKB-UniRule"/>
</dbReference>
<dbReference type="PANTHER" id="PTHR11599">
    <property type="entry name" value="PROTEASOME SUBUNIT ALPHA/BETA"/>
    <property type="match status" value="1"/>
</dbReference>
<evidence type="ECO:0000313" key="6">
    <source>
        <dbReference type="Proteomes" id="UP000006753"/>
    </source>
</evidence>
<dbReference type="InParanoid" id="K1WXK4"/>
<sequence length="377" mass="41315">MPNGFCPKAHTEIMRTTARGYRTYNYLTLDSRDAHDEARVFGDHDGDTEETTFPELQQLPVHNFIIYPWTAGFAHPTKFIMTSIGTGYDLTNSVFSPDGRNFQVEYAVKAVENGGTSIGIRCKDGVVLAVEKIITSKLLKAEANKRIATIDRHMGAVSSGLVPDGRHFVSRARDEAAAWRKTYKTPITTKDLASRMGGYMQAYTLYSSVRPFGVTAIVGGWDSELELPVDGQVGSGPSIGSGGQVEGKKYGGPGLYMIEPSGLYWGYYGAATGKGRQTAKAEMEKLDLAAGKLSLLDGVKAAANIIYVAHADNKDKEFELEMTWISNLEGPTKGRHEEVPKELLEEAERLAKKALEGEDDEDEAEAEKPAEEDKMEE</sequence>
<dbReference type="OrthoDB" id="40134at2759"/>
<dbReference type="InterPro" id="IPR050115">
    <property type="entry name" value="Proteasome_alpha"/>
</dbReference>
<keyword evidence="6" id="KW-1185">Reference proteome</keyword>
<keyword evidence="1 2" id="KW-0647">Proteasome</keyword>
<dbReference type="InterPro" id="IPR023332">
    <property type="entry name" value="Proteasome_alpha-type"/>
</dbReference>
<dbReference type="Proteomes" id="UP000006753">
    <property type="component" value="Unassembled WGS sequence"/>
</dbReference>
<evidence type="ECO:0000256" key="3">
    <source>
        <dbReference type="SAM" id="MobiDB-lite"/>
    </source>
</evidence>
<dbReference type="SUPFAM" id="SSF56235">
    <property type="entry name" value="N-terminal nucleophile aminohydrolases (Ntn hydrolases)"/>
    <property type="match status" value="1"/>
</dbReference>
<dbReference type="InterPro" id="IPR029055">
    <property type="entry name" value="Ntn_hydrolases_N"/>
</dbReference>
<dbReference type="FunFam" id="3.60.20.10:FF:000044">
    <property type="entry name" value="Probable proteasome subunit alpha type-7"/>
    <property type="match status" value="1"/>
</dbReference>
<feature type="domain" description="Proteasome alpha-type subunits" evidence="4">
    <location>
        <begin position="88"/>
        <end position="110"/>
    </location>
</feature>
<dbReference type="GO" id="GO:0003729">
    <property type="term" value="F:mRNA binding"/>
    <property type="evidence" value="ECO:0007669"/>
    <property type="project" value="EnsemblFungi"/>
</dbReference>
<dbReference type="Pfam" id="PF00227">
    <property type="entry name" value="Proteasome"/>
    <property type="match status" value="2"/>
</dbReference>
<dbReference type="EMBL" id="JH921437">
    <property type="protein sequence ID" value="EKD17277.1"/>
    <property type="molecule type" value="Genomic_DNA"/>
</dbReference>
<dbReference type="SMART" id="SM00948">
    <property type="entry name" value="Proteasome_A_N"/>
    <property type="match status" value="1"/>
</dbReference>
<dbReference type="KEGG" id="mbe:MBM_04854"/>
<dbReference type="InterPro" id="IPR001353">
    <property type="entry name" value="Proteasome_sua/b"/>
</dbReference>
<dbReference type="GO" id="GO:0010499">
    <property type="term" value="P:proteasomal ubiquitin-independent protein catabolic process"/>
    <property type="evidence" value="ECO:0007669"/>
    <property type="project" value="EnsemblFungi"/>
</dbReference>
<dbReference type="GO" id="GO:0043161">
    <property type="term" value="P:proteasome-mediated ubiquitin-dependent protein catabolic process"/>
    <property type="evidence" value="ECO:0007669"/>
    <property type="project" value="EnsemblFungi"/>
</dbReference>
<dbReference type="STRING" id="1072389.K1WXK4"/>
<dbReference type="PROSITE" id="PS51475">
    <property type="entry name" value="PROTEASOME_ALPHA_2"/>
    <property type="match status" value="1"/>
</dbReference>